<dbReference type="CDD" id="cd06171">
    <property type="entry name" value="Sigma70_r4"/>
    <property type="match status" value="1"/>
</dbReference>
<gene>
    <name evidence="7" type="ORF">I1A49_47095</name>
</gene>
<dbReference type="Proteomes" id="UP000663421">
    <property type="component" value="Chromosome"/>
</dbReference>
<dbReference type="Pfam" id="PF08281">
    <property type="entry name" value="Sigma70_r4_2"/>
    <property type="match status" value="1"/>
</dbReference>
<keyword evidence="3" id="KW-0731">Sigma factor</keyword>
<keyword evidence="8" id="KW-1185">Reference proteome</keyword>
<dbReference type="SUPFAM" id="SSF88659">
    <property type="entry name" value="Sigma3 and sigma4 domains of RNA polymerase sigma factors"/>
    <property type="match status" value="1"/>
</dbReference>
<dbReference type="EMBL" id="CP065050">
    <property type="protein sequence ID" value="QPI61455.1"/>
    <property type="molecule type" value="Genomic_DNA"/>
</dbReference>
<sequence length="204" mass="22390">MLPPQVAERITDELSDRGEKVLGCIQTAAALIRQAAADEEGLHQDQFPALVRFLLLQGASWAEAQDAAQDAFTQMCTPGLSIAYPKAWLRTVATRSWLRQQVKPEDACADPPELSGVLHWESPAHAAEMGEEERRVITLLLQLPAKQRTAMAWHLDGFTTQESARAMGTTQAAVRQNLARARAALKTGLALEGSNSHAESRRER</sequence>
<keyword evidence="5" id="KW-0804">Transcription</keyword>
<comment type="similarity">
    <text evidence="1">Belongs to the sigma-70 factor family. ECF subfamily.</text>
</comment>
<organism evidence="7 8">
    <name type="scientific">Streptomyces malaysiensis</name>
    <dbReference type="NCBI Taxonomy" id="92644"/>
    <lineage>
        <taxon>Bacteria</taxon>
        <taxon>Bacillati</taxon>
        <taxon>Actinomycetota</taxon>
        <taxon>Actinomycetes</taxon>
        <taxon>Kitasatosporales</taxon>
        <taxon>Streptomycetaceae</taxon>
        <taxon>Streptomyces</taxon>
        <taxon>Streptomyces violaceusniger group</taxon>
    </lineage>
</organism>
<keyword evidence="4" id="KW-0238">DNA-binding</keyword>
<evidence type="ECO:0000256" key="1">
    <source>
        <dbReference type="ARBA" id="ARBA00010641"/>
    </source>
</evidence>
<evidence type="ECO:0000256" key="4">
    <source>
        <dbReference type="ARBA" id="ARBA00023125"/>
    </source>
</evidence>
<dbReference type="InterPro" id="IPR013249">
    <property type="entry name" value="RNA_pol_sigma70_r4_t2"/>
</dbReference>
<evidence type="ECO:0000313" key="7">
    <source>
        <dbReference type="EMBL" id="QPI61455.1"/>
    </source>
</evidence>
<evidence type="ECO:0000256" key="2">
    <source>
        <dbReference type="ARBA" id="ARBA00023015"/>
    </source>
</evidence>
<feature type="domain" description="RNA polymerase sigma factor 70 region 4 type 2" evidence="6">
    <location>
        <begin position="134"/>
        <end position="185"/>
    </location>
</feature>
<dbReference type="PANTHER" id="PTHR43133:SF8">
    <property type="entry name" value="RNA POLYMERASE SIGMA FACTOR HI_1459-RELATED"/>
    <property type="match status" value="1"/>
</dbReference>
<evidence type="ECO:0000256" key="3">
    <source>
        <dbReference type="ARBA" id="ARBA00023082"/>
    </source>
</evidence>
<dbReference type="Gene3D" id="1.10.10.10">
    <property type="entry name" value="Winged helix-like DNA-binding domain superfamily/Winged helix DNA-binding domain"/>
    <property type="match status" value="1"/>
</dbReference>
<keyword evidence="2" id="KW-0805">Transcription regulation</keyword>
<accession>A0ABX6WJ42</accession>
<evidence type="ECO:0000256" key="5">
    <source>
        <dbReference type="ARBA" id="ARBA00023163"/>
    </source>
</evidence>
<dbReference type="PANTHER" id="PTHR43133">
    <property type="entry name" value="RNA POLYMERASE ECF-TYPE SIGMA FACTO"/>
    <property type="match status" value="1"/>
</dbReference>
<dbReference type="InterPro" id="IPR039425">
    <property type="entry name" value="RNA_pol_sigma-70-like"/>
</dbReference>
<evidence type="ECO:0000313" key="8">
    <source>
        <dbReference type="Proteomes" id="UP000663421"/>
    </source>
</evidence>
<name>A0ABX6WJ42_STRMQ</name>
<dbReference type="SUPFAM" id="SSF88946">
    <property type="entry name" value="Sigma2 domain of RNA polymerase sigma factors"/>
    <property type="match status" value="1"/>
</dbReference>
<evidence type="ECO:0000259" key="6">
    <source>
        <dbReference type="Pfam" id="PF08281"/>
    </source>
</evidence>
<proteinExistence type="inferred from homology"/>
<dbReference type="InterPro" id="IPR036388">
    <property type="entry name" value="WH-like_DNA-bd_sf"/>
</dbReference>
<protein>
    <submittedName>
        <fullName evidence="7">Sigma-70 family RNA polymerase sigma factor</fullName>
    </submittedName>
</protein>
<dbReference type="InterPro" id="IPR013325">
    <property type="entry name" value="RNA_pol_sigma_r2"/>
</dbReference>
<dbReference type="InterPro" id="IPR013324">
    <property type="entry name" value="RNA_pol_sigma_r3/r4-like"/>
</dbReference>
<reference evidence="7 8" key="1">
    <citation type="submission" date="2020-11" db="EMBL/GenBank/DDBJ databases">
        <title>Complete genome sequence unveiled secondary metabolic potentials in Streptomyces solisilvae HNM0141.</title>
        <authorList>
            <person name="Huang X."/>
        </authorList>
    </citation>
    <scope>NUCLEOTIDE SEQUENCE [LARGE SCALE GENOMIC DNA]</scope>
    <source>
        <strain evidence="7 8">HNM0141</strain>
    </source>
</reference>